<dbReference type="SUPFAM" id="SSF52200">
    <property type="entry name" value="Toll/Interleukin receptor TIR domain"/>
    <property type="match status" value="1"/>
</dbReference>
<name>A0A067K6C1_JATCU</name>
<dbReference type="Gene3D" id="3.40.50.10140">
    <property type="entry name" value="Toll/interleukin-1 receptor homology (TIR) domain"/>
    <property type="match status" value="1"/>
</dbReference>
<dbReference type="GO" id="GO:0007165">
    <property type="term" value="P:signal transduction"/>
    <property type="evidence" value="ECO:0007669"/>
    <property type="project" value="InterPro"/>
</dbReference>
<reference evidence="3 4" key="1">
    <citation type="journal article" date="2014" name="PLoS ONE">
        <title>Global Analysis of Gene Expression Profiles in Physic Nut (Jatropha curcas L.) Seedlings Exposed to Salt Stress.</title>
        <authorList>
            <person name="Zhang L."/>
            <person name="Zhang C."/>
            <person name="Wu P."/>
            <person name="Chen Y."/>
            <person name="Li M."/>
            <person name="Jiang H."/>
            <person name="Wu G."/>
        </authorList>
    </citation>
    <scope>NUCLEOTIDE SEQUENCE [LARGE SCALE GENOMIC DNA]</scope>
    <source>
        <strain evidence="4">cv. GZQX0401</strain>
        <tissue evidence="3">Young leaves</tissue>
    </source>
</reference>
<accession>A0A067K6C1</accession>
<dbReference type="PANTHER" id="PTHR32009">
    <property type="entry name" value="TMV RESISTANCE PROTEIN N-LIKE"/>
    <property type="match status" value="1"/>
</dbReference>
<dbReference type="STRING" id="180498.A0A067K6C1"/>
<dbReference type="InterPro" id="IPR000157">
    <property type="entry name" value="TIR_dom"/>
</dbReference>
<dbReference type="PROSITE" id="PS50104">
    <property type="entry name" value="TIR"/>
    <property type="match status" value="1"/>
</dbReference>
<proteinExistence type="predicted"/>
<dbReference type="OrthoDB" id="850348at2759"/>
<dbReference type="InterPro" id="IPR035897">
    <property type="entry name" value="Toll_tir_struct_dom_sf"/>
</dbReference>
<dbReference type="EMBL" id="KK914851">
    <property type="protein sequence ID" value="KDP27359.1"/>
    <property type="molecule type" value="Genomic_DNA"/>
</dbReference>
<evidence type="ECO:0000313" key="4">
    <source>
        <dbReference type="Proteomes" id="UP000027138"/>
    </source>
</evidence>
<feature type="domain" description="TIR" evidence="2">
    <location>
        <begin position="53"/>
        <end position="191"/>
    </location>
</feature>
<protein>
    <recommendedName>
        <fullName evidence="2">TIR domain-containing protein</fullName>
    </recommendedName>
</protein>
<keyword evidence="4" id="KW-1185">Reference proteome</keyword>
<dbReference type="PANTHER" id="PTHR32009:SF154">
    <property type="entry name" value="TIR DOMAIN-CONTAINING PROTEIN"/>
    <property type="match status" value="1"/>
</dbReference>
<organism evidence="3 4">
    <name type="scientific">Jatropha curcas</name>
    <name type="common">Barbados nut</name>
    <dbReference type="NCBI Taxonomy" id="180498"/>
    <lineage>
        <taxon>Eukaryota</taxon>
        <taxon>Viridiplantae</taxon>
        <taxon>Streptophyta</taxon>
        <taxon>Embryophyta</taxon>
        <taxon>Tracheophyta</taxon>
        <taxon>Spermatophyta</taxon>
        <taxon>Magnoliopsida</taxon>
        <taxon>eudicotyledons</taxon>
        <taxon>Gunneridae</taxon>
        <taxon>Pentapetalae</taxon>
        <taxon>rosids</taxon>
        <taxon>fabids</taxon>
        <taxon>Malpighiales</taxon>
        <taxon>Euphorbiaceae</taxon>
        <taxon>Crotonoideae</taxon>
        <taxon>Jatropheae</taxon>
        <taxon>Jatropha</taxon>
    </lineage>
</organism>
<evidence type="ECO:0000259" key="2">
    <source>
        <dbReference type="PROSITE" id="PS50104"/>
    </source>
</evidence>
<dbReference type="Pfam" id="PF01582">
    <property type="entry name" value="TIR"/>
    <property type="match status" value="1"/>
</dbReference>
<dbReference type="Proteomes" id="UP000027138">
    <property type="component" value="Unassembled WGS sequence"/>
</dbReference>
<keyword evidence="1" id="KW-0520">NAD</keyword>
<sequence length="198" mass="22494">MAKLLRALQLEMLTIAMERQEGTMVSTREGVCSKRSKMAFLVKVTVTVAAVVTVKAMMRSVEGRRTKRWIGSNQKKALKWEGIHTFRDVDEIKRGESIEPEIEKAIWESEVSIIVLSEDYASSTWCLDELAMIMERRKTVGHVVLPVFYDVNSSDVLEQSGSFAEAFVGHEECLKDELDRVEFWREATNLGGMVMGDR</sequence>
<dbReference type="AlphaFoldDB" id="A0A067K6C1"/>
<evidence type="ECO:0000256" key="1">
    <source>
        <dbReference type="ARBA" id="ARBA00023027"/>
    </source>
</evidence>
<gene>
    <name evidence="3" type="ORF">JCGZ_20183</name>
</gene>
<dbReference type="SMART" id="SM00255">
    <property type="entry name" value="TIR"/>
    <property type="match status" value="1"/>
</dbReference>
<evidence type="ECO:0000313" key="3">
    <source>
        <dbReference type="EMBL" id="KDP27359.1"/>
    </source>
</evidence>